<protein>
    <recommendedName>
        <fullName evidence="2">Acyl-CoA dehydrogenase/oxidase C-terminal domain-containing protein</fullName>
    </recommendedName>
</protein>
<evidence type="ECO:0000256" key="1">
    <source>
        <dbReference type="ARBA" id="ARBA00022630"/>
    </source>
</evidence>
<organism evidence="3 4">
    <name type="scientific">Hermanssonia centrifuga</name>
    <dbReference type="NCBI Taxonomy" id="98765"/>
    <lineage>
        <taxon>Eukaryota</taxon>
        <taxon>Fungi</taxon>
        <taxon>Dikarya</taxon>
        <taxon>Basidiomycota</taxon>
        <taxon>Agaricomycotina</taxon>
        <taxon>Agaricomycetes</taxon>
        <taxon>Polyporales</taxon>
        <taxon>Meruliaceae</taxon>
        <taxon>Hermanssonia</taxon>
    </lineage>
</organism>
<proteinExistence type="predicted"/>
<dbReference type="Gene3D" id="1.20.140.10">
    <property type="entry name" value="Butyryl-CoA Dehydrogenase, subunit A, domain 3"/>
    <property type="match status" value="1"/>
</dbReference>
<dbReference type="AlphaFoldDB" id="A0A2R6NKN7"/>
<dbReference type="InterPro" id="IPR036250">
    <property type="entry name" value="AcylCo_DH-like_C"/>
</dbReference>
<reference evidence="3 4" key="1">
    <citation type="submission" date="2018-02" db="EMBL/GenBank/DDBJ databases">
        <title>Genome sequence of the basidiomycete white-rot fungus Phlebia centrifuga.</title>
        <authorList>
            <person name="Granchi Z."/>
            <person name="Peng M."/>
            <person name="de Vries R.P."/>
            <person name="Hilden K."/>
            <person name="Makela M.R."/>
            <person name="Grigoriev I."/>
            <person name="Riley R."/>
        </authorList>
    </citation>
    <scope>NUCLEOTIDE SEQUENCE [LARGE SCALE GENOMIC DNA]</scope>
    <source>
        <strain evidence="3 4">FBCC195</strain>
    </source>
</reference>
<dbReference type="STRING" id="98765.A0A2R6NKN7"/>
<comment type="caution">
    <text evidence="3">The sequence shown here is derived from an EMBL/GenBank/DDBJ whole genome shotgun (WGS) entry which is preliminary data.</text>
</comment>
<keyword evidence="1" id="KW-0285">Flavoprotein</keyword>
<dbReference type="InterPro" id="IPR009075">
    <property type="entry name" value="AcylCo_DH/oxidase_C"/>
</dbReference>
<accession>A0A2R6NKN7</accession>
<dbReference type="Proteomes" id="UP000186601">
    <property type="component" value="Unassembled WGS sequence"/>
</dbReference>
<keyword evidence="4" id="KW-1185">Reference proteome</keyword>
<feature type="domain" description="Acyl-CoA dehydrogenase/oxidase C-terminal" evidence="2">
    <location>
        <begin position="4"/>
        <end position="66"/>
    </location>
</feature>
<dbReference type="OrthoDB" id="10254877at2759"/>
<evidence type="ECO:0000259" key="2">
    <source>
        <dbReference type="Pfam" id="PF00441"/>
    </source>
</evidence>
<evidence type="ECO:0000313" key="3">
    <source>
        <dbReference type="EMBL" id="PSR72940.1"/>
    </source>
</evidence>
<dbReference type="Pfam" id="PF00441">
    <property type="entry name" value="Acyl-CoA_dh_1"/>
    <property type="match status" value="1"/>
</dbReference>
<gene>
    <name evidence="3" type="ORF">PHLCEN_2v11177</name>
</gene>
<sequence length="72" mass="7977">MSDGLCAVALQELSGWTNQRKAFGKPLNSQAVIRSKLAAMIARAESVQSWLENLTYQMNNMSYKEQAQKLAG</sequence>
<dbReference type="GO" id="GO:0016627">
    <property type="term" value="F:oxidoreductase activity, acting on the CH-CH group of donors"/>
    <property type="evidence" value="ECO:0007669"/>
    <property type="project" value="InterPro"/>
</dbReference>
<evidence type="ECO:0000313" key="4">
    <source>
        <dbReference type="Proteomes" id="UP000186601"/>
    </source>
</evidence>
<name>A0A2R6NKN7_9APHY</name>
<dbReference type="EMBL" id="MLYV02001124">
    <property type="protein sequence ID" value="PSR72940.1"/>
    <property type="molecule type" value="Genomic_DNA"/>
</dbReference>
<dbReference type="SUPFAM" id="SSF47203">
    <property type="entry name" value="Acyl-CoA dehydrogenase C-terminal domain-like"/>
    <property type="match status" value="1"/>
</dbReference>